<evidence type="ECO:0000313" key="2">
    <source>
        <dbReference type="EMBL" id="QDB78369.1"/>
    </source>
</evidence>
<proteinExistence type="predicted"/>
<protein>
    <submittedName>
        <fullName evidence="2">PH domain-containing protein</fullName>
    </submittedName>
</protein>
<keyword evidence="3" id="KW-1185">Reference proteome</keyword>
<keyword evidence="1" id="KW-1133">Transmembrane helix</keyword>
<dbReference type="RefSeq" id="WP_139947696.1">
    <property type="nucleotide sequence ID" value="NZ_CP040899.1"/>
</dbReference>
<feature type="transmembrane region" description="Helical" evidence="1">
    <location>
        <begin position="12"/>
        <end position="32"/>
    </location>
</feature>
<keyword evidence="1" id="KW-0472">Membrane</keyword>
<evidence type="ECO:0000256" key="1">
    <source>
        <dbReference type="SAM" id="Phobius"/>
    </source>
</evidence>
<feature type="transmembrane region" description="Helical" evidence="1">
    <location>
        <begin position="38"/>
        <end position="57"/>
    </location>
</feature>
<accession>A0ABX5VJ65</accession>
<dbReference type="EMBL" id="CP040899">
    <property type="protein sequence ID" value="QDB78369.1"/>
    <property type="molecule type" value="Genomic_DNA"/>
</dbReference>
<sequence>MQPAVVFRAPTSRVYAVVTWVIAVVVLLALALEGGSSALLAYGALPAVLAAMGWAAFWRPLVRVERGGVRVVNVLSTTWLPWSAVTGTRTRWGLELLVDGGKVGAWGLPARSALGRWLGRRREEPALPRLDRLTADVAGGGDPAVVARLIDQHRTGRPGAAGLPRPQRRLDAAPAALLLATTGLAIVTVLL</sequence>
<gene>
    <name evidence="2" type="ORF">FE251_02485</name>
</gene>
<reference evidence="2 3" key="1">
    <citation type="submission" date="2019-05" db="EMBL/GenBank/DDBJ databases">
        <title>Georgenia *** sp. nov., and Georgenia *** sp. nov., isolated from the intestinal contents of plateau pika (Ochotona curzoniae) in the Qinghai-Tibet plateau of China.</title>
        <authorList>
            <person name="Tian Z."/>
        </authorList>
    </citation>
    <scope>NUCLEOTIDE SEQUENCE [LARGE SCALE GENOMIC DNA]</scope>
    <source>
        <strain evidence="2 3">Z294</strain>
    </source>
</reference>
<name>A0ABX5VJ65_9MICO</name>
<evidence type="ECO:0000313" key="3">
    <source>
        <dbReference type="Proteomes" id="UP000313948"/>
    </source>
</evidence>
<keyword evidence="1" id="KW-0812">Transmembrane</keyword>
<dbReference type="Proteomes" id="UP000313948">
    <property type="component" value="Chromosome"/>
</dbReference>
<organism evidence="2 3">
    <name type="scientific">Georgenia wutianyii</name>
    <dbReference type="NCBI Taxonomy" id="2585135"/>
    <lineage>
        <taxon>Bacteria</taxon>
        <taxon>Bacillati</taxon>
        <taxon>Actinomycetota</taxon>
        <taxon>Actinomycetes</taxon>
        <taxon>Micrococcales</taxon>
        <taxon>Bogoriellaceae</taxon>
        <taxon>Georgenia</taxon>
    </lineage>
</organism>